<dbReference type="InterPro" id="IPR036689">
    <property type="entry name" value="ESAT-6-like_sf"/>
</dbReference>
<sequence>MIPREWWAPVADERDSQATRPPELKPGERPKIDDFEDEKLDWRQLKALITGSAAVEVDFPDMAQDLRLASVDPNSLFRAGDTMITVRRHIAEVANNLRAQAAAIAGEGKVWQGAGAESFLSKMTQLGDGLEGVAEELAGGDDESSVSISSKLYDAGNMLQWAQNQVNFIDHYYATWALALGAKKHSDGLVHISEAHGADKLKKQMAEDMRKVLRQVATRYEETSAAARAIEATSTGTSSSGGGGPETRIPPPTVPNGPPPTGGPPNGPNDRSPNGDSPNGQDGFNIPRPEGGNFDIPSPDDDFDIPSSDGGNSAIPSPDGDDFKSPSGDNFTSDGGKLDIPAPDGGFQPPPSPTGVGAPSPSGVGAPHPGANIPPVVPPVIPTGPGANGRTASGNSASPPNGVNRLPPPVDPSRAPAPSGPDGANGGRVTPPTRPGTLPNISGSTPSLDVPNAPDATPPSRVPGSPVGPGLGDVPSAPGDSPPGRVPGVPGGPGLGDVPSAPGDSPPGRVPGVPGGPGLGDVPNAPGSSPSGAGIPPAMPPASPGGGQESPPDRSESSGLLDPDGKQWQPSPVESGLPDAPTGASPGRPGGVDAAGAETPVVEAPDVGRPVGVPGVELPSVTSAPGAGGPGAMMPPAMPPPSPGGGQESPPDRSESSGLLDPDGKQWQPAPPVPDAPDAPVGVPPGRAGIAGSGVDSPAAAGVGSPDLPVAGPGSPVPETGLPATGQHGGVPGGPGAMMPPAMPPPSPGGGQNSPPDRSEASGLLDAASRPWDATVVEPDGPDAPAGAAPGRPEAPPVAAEPPDAATAAPEKATAGSAAPAGVPDLPGAPEGGPGPVAPPMMPMPPVAPPPATPPGGASTPGQARPGAAGSPGTTTPDRGETEPEVTGDPGDGPVLPVVVPSADAVGCRPERSDRPTVVAAGAEDDDDAVLVVPPVPFPRGAAKAGDRERRPSASGVQVAADGRVWLPGEAGVPAVLDDEGEAAAADGEPDGEAPPPDNHVAVIRPSDGAEDVSDWDTGLLPWSAPPATAER</sequence>
<feature type="compositionally biased region" description="Polar residues" evidence="1">
    <location>
        <begin position="390"/>
        <end position="401"/>
    </location>
</feature>
<evidence type="ECO:0000313" key="2">
    <source>
        <dbReference type="EMBL" id="ROP29858.1"/>
    </source>
</evidence>
<feature type="compositionally biased region" description="Low complexity" evidence="1">
    <location>
        <begin position="801"/>
        <end position="824"/>
    </location>
</feature>
<proteinExistence type="predicted"/>
<protein>
    <submittedName>
        <fullName evidence="2">Uncharacterized protein</fullName>
    </submittedName>
</protein>
<organism evidence="2 3">
    <name type="scientific">Couchioplanes caeruleus</name>
    <dbReference type="NCBI Taxonomy" id="56438"/>
    <lineage>
        <taxon>Bacteria</taxon>
        <taxon>Bacillati</taxon>
        <taxon>Actinomycetota</taxon>
        <taxon>Actinomycetes</taxon>
        <taxon>Micromonosporales</taxon>
        <taxon>Micromonosporaceae</taxon>
        <taxon>Couchioplanes</taxon>
    </lineage>
</organism>
<feature type="region of interest" description="Disordered" evidence="1">
    <location>
        <begin position="977"/>
        <end position="1032"/>
    </location>
</feature>
<evidence type="ECO:0000313" key="3">
    <source>
        <dbReference type="Proteomes" id="UP000271683"/>
    </source>
</evidence>
<feature type="compositionally biased region" description="Basic and acidic residues" evidence="1">
    <location>
        <begin position="11"/>
        <end position="32"/>
    </location>
</feature>
<feature type="compositionally biased region" description="Pro residues" evidence="1">
    <location>
        <begin position="836"/>
        <end position="854"/>
    </location>
</feature>
<evidence type="ECO:0000256" key="1">
    <source>
        <dbReference type="SAM" id="MobiDB-lite"/>
    </source>
</evidence>
<feature type="compositionally biased region" description="Gly residues" evidence="1">
    <location>
        <begin position="727"/>
        <end position="736"/>
    </location>
</feature>
<dbReference type="Proteomes" id="UP000271683">
    <property type="component" value="Unassembled WGS sequence"/>
</dbReference>
<dbReference type="AlphaFoldDB" id="A0A3N1GI32"/>
<comment type="caution">
    <text evidence="2">The sequence shown here is derived from an EMBL/GenBank/DDBJ whole genome shotgun (WGS) entry which is preliminary data.</text>
</comment>
<feature type="compositionally biased region" description="Low complexity" evidence="1">
    <location>
        <begin position="888"/>
        <end position="901"/>
    </location>
</feature>
<feature type="compositionally biased region" description="Low complexity" evidence="1">
    <location>
        <begin position="605"/>
        <end position="616"/>
    </location>
</feature>
<reference evidence="2 3" key="1">
    <citation type="submission" date="2018-11" db="EMBL/GenBank/DDBJ databases">
        <title>Sequencing the genomes of 1000 actinobacteria strains.</title>
        <authorList>
            <person name="Klenk H.-P."/>
        </authorList>
    </citation>
    <scope>NUCLEOTIDE SEQUENCE [LARGE SCALE GENOMIC DNA]</scope>
    <source>
        <strain evidence="2 3">DSM 43634</strain>
    </source>
</reference>
<dbReference type="EMBL" id="RJKL01000001">
    <property type="protein sequence ID" value="ROP29858.1"/>
    <property type="molecule type" value="Genomic_DNA"/>
</dbReference>
<gene>
    <name evidence="2" type="ORF">EDD30_2679</name>
</gene>
<feature type="region of interest" description="Disordered" evidence="1">
    <location>
        <begin position="225"/>
        <end position="923"/>
    </location>
</feature>
<name>A0A3N1GI32_9ACTN</name>
<feature type="compositionally biased region" description="Low complexity" evidence="1">
    <location>
        <begin position="520"/>
        <end position="536"/>
    </location>
</feature>
<dbReference type="SUPFAM" id="SSF140453">
    <property type="entry name" value="EsxAB dimer-like"/>
    <property type="match status" value="1"/>
</dbReference>
<feature type="region of interest" description="Disordered" evidence="1">
    <location>
        <begin position="1"/>
        <end position="32"/>
    </location>
</feature>
<feature type="compositionally biased region" description="Pro residues" evidence="1">
    <location>
        <begin position="248"/>
        <end position="267"/>
    </location>
</feature>
<feature type="compositionally biased region" description="Acidic residues" evidence="1">
    <location>
        <begin position="977"/>
        <end position="992"/>
    </location>
</feature>
<feature type="compositionally biased region" description="Polar residues" evidence="1">
    <location>
        <begin position="271"/>
        <end position="282"/>
    </location>
</feature>
<feature type="compositionally biased region" description="Low complexity" evidence="1">
    <location>
        <begin position="777"/>
        <end position="792"/>
    </location>
</feature>
<accession>A0A3N1GI32</accession>